<keyword evidence="3" id="KW-0436">Ligase</keyword>
<feature type="active site" description="Proton acceptor" evidence="2">
    <location>
        <position position="131"/>
    </location>
</feature>
<accession>K0AWL2</accession>
<comment type="catalytic activity">
    <reaction evidence="2">
        <text>a 3'-end 2',3'-cyclophospho-ribonucleotide-RNA + H2O = a 3'-end 2'-phospho-ribonucleotide-RNA + H(+)</text>
        <dbReference type="Rhea" id="RHEA:11828"/>
        <dbReference type="Rhea" id="RHEA-COMP:10464"/>
        <dbReference type="Rhea" id="RHEA-COMP:17353"/>
        <dbReference type="ChEBI" id="CHEBI:15377"/>
        <dbReference type="ChEBI" id="CHEBI:15378"/>
        <dbReference type="ChEBI" id="CHEBI:83064"/>
        <dbReference type="ChEBI" id="CHEBI:173113"/>
        <dbReference type="EC" id="3.1.4.58"/>
    </reaction>
</comment>
<evidence type="ECO:0000256" key="1">
    <source>
        <dbReference type="ARBA" id="ARBA00022801"/>
    </source>
</evidence>
<evidence type="ECO:0000256" key="2">
    <source>
        <dbReference type="HAMAP-Rule" id="MF_01940"/>
    </source>
</evidence>
<gene>
    <name evidence="3" type="ordered locus">Curi_c12060</name>
</gene>
<dbReference type="PANTHER" id="PTHR35561:SF1">
    <property type="entry name" value="RNA 2',3'-CYCLIC PHOSPHODIESTERASE"/>
    <property type="match status" value="1"/>
</dbReference>
<dbReference type="Proteomes" id="UP000006094">
    <property type="component" value="Chromosome"/>
</dbReference>
<evidence type="ECO:0000313" key="3">
    <source>
        <dbReference type="EMBL" id="AFS78218.1"/>
    </source>
</evidence>
<keyword evidence="1 2" id="KW-0378">Hydrolase</keyword>
<dbReference type="Gene3D" id="3.90.1140.10">
    <property type="entry name" value="Cyclic phosphodiesterase"/>
    <property type="match status" value="1"/>
</dbReference>
<dbReference type="EMBL" id="CP003326">
    <property type="protein sequence ID" value="AFS78218.1"/>
    <property type="molecule type" value="Genomic_DNA"/>
</dbReference>
<dbReference type="GO" id="GO:0004113">
    <property type="term" value="F:2',3'-cyclic-nucleotide 3'-phosphodiesterase activity"/>
    <property type="evidence" value="ECO:0007669"/>
    <property type="project" value="InterPro"/>
</dbReference>
<dbReference type="PANTHER" id="PTHR35561">
    <property type="entry name" value="RNA 2',3'-CYCLIC PHOSPHODIESTERASE"/>
    <property type="match status" value="1"/>
</dbReference>
<evidence type="ECO:0000313" key="4">
    <source>
        <dbReference type="Proteomes" id="UP000006094"/>
    </source>
</evidence>
<dbReference type="Pfam" id="PF13563">
    <property type="entry name" value="2_5_RNA_ligase2"/>
    <property type="match status" value="1"/>
</dbReference>
<feature type="short sequence motif" description="HXTX 2" evidence="2">
    <location>
        <begin position="131"/>
        <end position="134"/>
    </location>
</feature>
<comment type="similarity">
    <text evidence="2">Belongs to the 2H phosphoesterase superfamily. ThpR family.</text>
</comment>
<feature type="short sequence motif" description="HXTX 1" evidence="2">
    <location>
        <begin position="46"/>
        <end position="49"/>
    </location>
</feature>
<comment type="function">
    <text evidence="2">Hydrolyzes RNA 2',3'-cyclic phosphodiester to an RNA 2'-phosphomonoester.</text>
</comment>
<protein>
    <recommendedName>
        <fullName evidence="2">RNA 2',3'-cyclic phosphodiesterase</fullName>
        <shortName evidence="2">RNA 2',3'-CPDase</shortName>
        <ecNumber evidence="2">3.1.4.58</ecNumber>
    </recommendedName>
</protein>
<dbReference type="EC" id="3.1.4.58" evidence="2"/>
<dbReference type="GO" id="GO:0008664">
    <property type="term" value="F:RNA 2',3'-cyclic 3'-phosphodiesterase activity"/>
    <property type="evidence" value="ECO:0007669"/>
    <property type="project" value="UniProtKB-EC"/>
</dbReference>
<dbReference type="KEGG" id="cad:Curi_c12060"/>
<dbReference type="NCBIfam" id="TIGR02258">
    <property type="entry name" value="2_5_ligase"/>
    <property type="match status" value="1"/>
</dbReference>
<proteinExistence type="inferred from homology"/>
<dbReference type="InterPro" id="IPR009097">
    <property type="entry name" value="Cyclic_Pdiesterase"/>
</dbReference>
<dbReference type="AlphaFoldDB" id="K0AWL2"/>
<dbReference type="RefSeq" id="WP_014967355.1">
    <property type="nucleotide sequence ID" value="NC_018664.1"/>
</dbReference>
<dbReference type="STRING" id="1128398.Curi_c12060"/>
<dbReference type="InterPro" id="IPR004175">
    <property type="entry name" value="RNA_CPDase"/>
</dbReference>
<keyword evidence="4" id="KW-1185">Reference proteome</keyword>
<dbReference type="HOGENOM" id="CLU_081251_3_3_9"/>
<organism evidence="3 4">
    <name type="scientific">Gottschalkia acidurici (strain ATCC 7906 / DSM 604 / BCRC 14475 / CIP 104303 / KCTC 5404 / NCIMB 10678 / 9a)</name>
    <name type="common">Clostridium acidurici</name>
    <dbReference type="NCBI Taxonomy" id="1128398"/>
    <lineage>
        <taxon>Bacteria</taxon>
        <taxon>Bacillati</taxon>
        <taxon>Bacillota</taxon>
        <taxon>Tissierellia</taxon>
        <taxon>Tissierellales</taxon>
        <taxon>Gottschalkiaceae</taxon>
        <taxon>Gottschalkia</taxon>
    </lineage>
</organism>
<dbReference type="SUPFAM" id="SSF55144">
    <property type="entry name" value="LigT-like"/>
    <property type="match status" value="1"/>
</dbReference>
<dbReference type="HAMAP" id="MF_01940">
    <property type="entry name" value="RNA_CPDase"/>
    <property type="match status" value="1"/>
</dbReference>
<dbReference type="eggNOG" id="COG1514">
    <property type="taxonomic scope" value="Bacteria"/>
</dbReference>
<feature type="active site" description="Proton donor" evidence="2">
    <location>
        <position position="46"/>
    </location>
</feature>
<reference evidence="3 4" key="1">
    <citation type="journal article" date="2012" name="PLoS ONE">
        <title>The purine-utilizing bacterium Clostridium acidurici 9a: a genome-guided metabolic reconsideration.</title>
        <authorList>
            <person name="Hartwich K."/>
            <person name="Poehlein A."/>
            <person name="Daniel R."/>
        </authorList>
    </citation>
    <scope>NUCLEOTIDE SEQUENCE [LARGE SCALE GENOMIC DNA]</scope>
    <source>
        <strain evidence="4">ATCC 7906 / DSM 604 / BCRC 14475 / CIP 104303 / KCTC 5404 / NCIMB 10678 / 9a</strain>
    </source>
</reference>
<sequence>MLDANNKRVFVAIEFPEDIKNYLSKIQKSIIEESEKGNFTTKENLHLTLKFIGEVNESDLEKIKICIDKVALEQNNFQLYFNELGQFPRGNKSIVWVGLESNEILNELYSKLEITLEEIGITREERNFKPHITIGRQVIFNKKFNQIVEQINIDKLSIPVDKISLMESTRVNGELKYIPIHVKKFK</sequence>
<dbReference type="GO" id="GO:0016874">
    <property type="term" value="F:ligase activity"/>
    <property type="evidence" value="ECO:0007669"/>
    <property type="project" value="UniProtKB-KW"/>
</dbReference>
<name>K0AWL2_GOTA9</name>